<evidence type="ECO:0000256" key="2">
    <source>
        <dbReference type="ARBA" id="ARBA00022729"/>
    </source>
</evidence>
<evidence type="ECO:0000256" key="1">
    <source>
        <dbReference type="ARBA" id="ARBA00004561"/>
    </source>
</evidence>
<sequence>MTFKFLFSAMLMAASSQAFAVVCWNSKGQGAVDEVFYDLSNSFSSSNNAVGKIVELKKNFSAQVYGVCPPHSVGISGNRTKRSYVTDLPVVETIDNFKYLPINDYLVGAMKITDSYAGPFYPPANYVQMGTDGNVSQGRPFAIQDSNFTFRLKVIKPFIDFVPIPKKTMFTVYVTTASGEPLNMPVYKISYSGSVTVPQSCKIGTGDFLEIKFGEIPAYAFSQAGPGNKPNNVNKQSHTLAIQCTNINAQAILTLRLEAEKASGDMMVSDNPDIGFKLSDQNDKVLTPNNMNSVIPFNIMQQPANVIIKSWPVSITGNTPQIGPFKSRGYLRVDFE</sequence>
<evidence type="ECO:0000256" key="4">
    <source>
        <dbReference type="SAM" id="SignalP"/>
    </source>
</evidence>
<evidence type="ECO:0000313" key="7">
    <source>
        <dbReference type="Proteomes" id="UP000490535"/>
    </source>
</evidence>
<feature type="chain" id="PRO_5032331970" evidence="4">
    <location>
        <begin position="21"/>
        <end position="336"/>
    </location>
</feature>
<dbReference type="Pfam" id="PF00419">
    <property type="entry name" value="Fimbrial"/>
    <property type="match status" value="1"/>
</dbReference>
<comment type="subcellular location">
    <subcellularLocation>
        <location evidence="1">Fimbrium</location>
    </subcellularLocation>
</comment>
<accession>A0A833PLB9</accession>
<dbReference type="PANTHER" id="PTHR33420">
    <property type="entry name" value="FIMBRIAL SUBUNIT ELFA-RELATED"/>
    <property type="match status" value="1"/>
</dbReference>
<gene>
    <name evidence="6" type="primary">sfmH_4</name>
    <name evidence="6" type="ORF">GAK29_00124</name>
</gene>
<keyword evidence="3" id="KW-0281">Fimbrium</keyword>
<reference evidence="7" key="1">
    <citation type="journal article" date="2020" name="MBio">
        <title>Horizontal gene transfer to a defensive symbiont with a reduced genome amongst a multipartite beetle microbiome.</title>
        <authorList>
            <person name="Waterworth S.C."/>
            <person name="Florez L.V."/>
            <person name="Rees E.R."/>
            <person name="Hertweck C."/>
            <person name="Kaltenpoth M."/>
            <person name="Kwan J.C."/>
        </authorList>
    </citation>
    <scope>NUCLEOTIDE SEQUENCE [LARGE SCALE GENOMIC DNA]</scope>
</reference>
<name>A0A833PLB9_ACIBZ</name>
<comment type="caution">
    <text evidence="6">The sequence shown here is derived from an EMBL/GenBank/DDBJ whole genome shotgun (WGS) entry which is preliminary data.</text>
</comment>
<dbReference type="GO" id="GO:0043709">
    <property type="term" value="P:cell adhesion involved in single-species biofilm formation"/>
    <property type="evidence" value="ECO:0007669"/>
    <property type="project" value="TreeGrafter"/>
</dbReference>
<protein>
    <submittedName>
        <fullName evidence="6">Putative fimbrial-like protein SfmH</fullName>
    </submittedName>
</protein>
<dbReference type="InterPro" id="IPR000259">
    <property type="entry name" value="Adhesion_dom_fimbrial"/>
</dbReference>
<evidence type="ECO:0000256" key="3">
    <source>
        <dbReference type="ARBA" id="ARBA00023263"/>
    </source>
</evidence>
<organism evidence="6 7">
    <name type="scientific">Acinetobacter bereziniae</name>
    <name type="common">Acinetobacter genomosp. 10</name>
    <dbReference type="NCBI Taxonomy" id="106648"/>
    <lineage>
        <taxon>Bacteria</taxon>
        <taxon>Pseudomonadati</taxon>
        <taxon>Pseudomonadota</taxon>
        <taxon>Gammaproteobacteria</taxon>
        <taxon>Moraxellales</taxon>
        <taxon>Moraxellaceae</taxon>
        <taxon>Acinetobacter</taxon>
    </lineage>
</organism>
<feature type="signal peptide" evidence="4">
    <location>
        <begin position="1"/>
        <end position="20"/>
    </location>
</feature>
<dbReference type="Gene3D" id="2.60.40.1090">
    <property type="entry name" value="Fimbrial-type adhesion domain"/>
    <property type="match status" value="1"/>
</dbReference>
<feature type="domain" description="Fimbrial-type adhesion" evidence="5">
    <location>
        <begin position="189"/>
        <end position="335"/>
    </location>
</feature>
<dbReference type="InterPro" id="IPR008966">
    <property type="entry name" value="Adhesion_dom_sf"/>
</dbReference>
<dbReference type="SUPFAM" id="SSF49401">
    <property type="entry name" value="Bacterial adhesins"/>
    <property type="match status" value="1"/>
</dbReference>
<dbReference type="InterPro" id="IPR050263">
    <property type="entry name" value="Bact_Fimbrial_Adh_Pro"/>
</dbReference>
<dbReference type="EMBL" id="WNDP01000002">
    <property type="protein sequence ID" value="KAF1028244.1"/>
    <property type="molecule type" value="Genomic_DNA"/>
</dbReference>
<dbReference type="GO" id="GO:0009289">
    <property type="term" value="C:pilus"/>
    <property type="evidence" value="ECO:0007669"/>
    <property type="project" value="UniProtKB-SubCell"/>
</dbReference>
<evidence type="ECO:0000313" key="6">
    <source>
        <dbReference type="EMBL" id="KAF1028244.1"/>
    </source>
</evidence>
<dbReference type="PANTHER" id="PTHR33420:SF31">
    <property type="entry name" value="TYPE 1 FIMBRIN D-MANNOSE SPECIFIC ADHESIN"/>
    <property type="match status" value="1"/>
</dbReference>
<dbReference type="InterPro" id="IPR036937">
    <property type="entry name" value="Adhesion_dom_fimbrial_sf"/>
</dbReference>
<dbReference type="Proteomes" id="UP000490535">
    <property type="component" value="Unassembled WGS sequence"/>
</dbReference>
<evidence type="ECO:0000259" key="5">
    <source>
        <dbReference type="Pfam" id="PF00419"/>
    </source>
</evidence>
<keyword evidence="2 4" id="KW-0732">Signal</keyword>
<dbReference type="AlphaFoldDB" id="A0A833PLB9"/>
<proteinExistence type="predicted"/>